<name>A0ABR2SGZ3_9ROSI</name>
<accession>A0ABR2SGZ3</accession>
<comment type="caution">
    <text evidence="1">The sequence shown here is derived from an EMBL/GenBank/DDBJ whole genome shotgun (WGS) entry which is preliminary data.</text>
</comment>
<dbReference type="EMBL" id="JBBPBN010000015">
    <property type="protein sequence ID" value="KAK9024507.1"/>
    <property type="molecule type" value="Genomic_DNA"/>
</dbReference>
<gene>
    <name evidence="1" type="ORF">V6N11_004666</name>
</gene>
<keyword evidence="2" id="KW-1185">Reference proteome</keyword>
<reference evidence="1 2" key="1">
    <citation type="journal article" date="2024" name="G3 (Bethesda)">
        <title>Genome assembly of Hibiscus sabdariffa L. provides insights into metabolisms of medicinal natural products.</title>
        <authorList>
            <person name="Kim T."/>
        </authorList>
    </citation>
    <scope>NUCLEOTIDE SEQUENCE [LARGE SCALE GENOMIC DNA]</scope>
    <source>
        <strain evidence="1">TK-2024</strain>
        <tissue evidence="1">Old leaves</tissue>
    </source>
</reference>
<evidence type="ECO:0000313" key="2">
    <source>
        <dbReference type="Proteomes" id="UP001396334"/>
    </source>
</evidence>
<dbReference type="Proteomes" id="UP001396334">
    <property type="component" value="Unassembled WGS sequence"/>
</dbReference>
<proteinExistence type="predicted"/>
<protein>
    <submittedName>
        <fullName evidence="1">Uncharacterized protein</fullName>
    </submittedName>
</protein>
<evidence type="ECO:0000313" key="1">
    <source>
        <dbReference type="EMBL" id="KAK9024507.1"/>
    </source>
</evidence>
<organism evidence="1 2">
    <name type="scientific">Hibiscus sabdariffa</name>
    <name type="common">roselle</name>
    <dbReference type="NCBI Taxonomy" id="183260"/>
    <lineage>
        <taxon>Eukaryota</taxon>
        <taxon>Viridiplantae</taxon>
        <taxon>Streptophyta</taxon>
        <taxon>Embryophyta</taxon>
        <taxon>Tracheophyta</taxon>
        <taxon>Spermatophyta</taxon>
        <taxon>Magnoliopsida</taxon>
        <taxon>eudicotyledons</taxon>
        <taxon>Gunneridae</taxon>
        <taxon>Pentapetalae</taxon>
        <taxon>rosids</taxon>
        <taxon>malvids</taxon>
        <taxon>Malvales</taxon>
        <taxon>Malvaceae</taxon>
        <taxon>Malvoideae</taxon>
        <taxon>Hibiscus</taxon>
    </lineage>
</organism>
<sequence length="75" mass="8434">MASNSRLALSYVMIQSILPITEGFLEVVHKDIARRIGSSTSVLDITALMLIMNNKFIAQLVGYKDIGRLTTMLYW</sequence>